<protein>
    <submittedName>
        <fullName evidence="2">Uncharacterized protein</fullName>
    </submittedName>
</protein>
<dbReference type="Proteomes" id="UP000827806">
    <property type="component" value="Segment"/>
</dbReference>
<reference evidence="2 3" key="1">
    <citation type="submission" date="2021-06" db="EMBL/GenBank/DDBJ databases">
        <title>Complete genome sequence of Erwinia phage pEa_SNUABM_35.</title>
        <authorList>
            <person name="Kim S.G."/>
            <person name="Park S.C."/>
        </authorList>
    </citation>
    <scope>NUCLEOTIDE SEQUENCE [LARGE SCALE GENOMIC DNA]</scope>
</reference>
<feature type="region of interest" description="Disordered" evidence="1">
    <location>
        <begin position="128"/>
        <end position="156"/>
    </location>
</feature>
<accession>A0AAE8C247</accession>
<organism evidence="2 3">
    <name type="scientific">Erwinia phage pEa_SNUABM_35</name>
    <dbReference type="NCBI Taxonomy" id="2869557"/>
    <lineage>
        <taxon>Viruses</taxon>
        <taxon>Duplodnaviria</taxon>
        <taxon>Heunggongvirae</taxon>
        <taxon>Uroviricota</taxon>
        <taxon>Caudoviricetes</taxon>
        <taxon>Alexandravirus</taxon>
        <taxon>Alexandravirus SNUABM35</taxon>
    </lineage>
</organism>
<dbReference type="EMBL" id="MZ443788">
    <property type="protein sequence ID" value="QZE60162.1"/>
    <property type="molecule type" value="Genomic_DNA"/>
</dbReference>
<keyword evidence="3" id="KW-1185">Reference proteome</keyword>
<proteinExistence type="predicted"/>
<evidence type="ECO:0000256" key="1">
    <source>
        <dbReference type="SAM" id="MobiDB-lite"/>
    </source>
</evidence>
<sequence>MSLIKIEGVQSLSAPTKAQKDAAVYMFGSKGHSIVAVLDKFSRAKEVRTAHIDGLLKLMKDGDDEEIIKFTASAPGKKTIAAAKQFAVAKTLAASIKALKLVRVPMKWIDGHSDAAAARITETKEIRARKTAGNRPEKPIKLDNPHAPEATVVTQTDSNSPLSRIYTLPKSVAGYGYALTPQWKAIIVAANEALKGMFVLKWAKSEGCPQIIPVGKGYRSIPNAYLGAAVADNSWHLYAVAPSDKKGSGIEGRMIGNKLTMASVAAFMRDVMAQQGSPQTAAINKMIAGATVFDKEVVITEANNPDLKAIGDVKRAQDAEGTAKGAINSVTKITPTNVSKITRGAQVKIEQQLDSKLSGVLGNAQFREKGTYLALDGYLFEMSAPESYKGVAKLASYAVIPPQTKTGLAGKNWRVSALKIGRASAADIIDIGPKFSLAKVKSAVRQLAGAAESTVYTPSGKTDIALVDELAEIPARKISAKPLQAREEYFNALRTVLQNNLPKREVSATSTGVVIGGSKLHTLRLDNNTWTLQTGVTGKTKKVGSTFDIVDLLALVDKGILRPKPEGGSTTIRKQPPFFDRVTKDAKTGEYRTIIQANENQAYQVAVKREGDTFVFTSPVYPAVQRFVTQGMTEADVMWETFTGKSVTFSKEDADKFEKWLKSIRKTQSLTSNYLFPAIAPTRSGGGMSM</sequence>
<name>A0AAE8C247_9CAUD</name>
<evidence type="ECO:0000313" key="2">
    <source>
        <dbReference type="EMBL" id="QZE60162.1"/>
    </source>
</evidence>
<gene>
    <name evidence="2" type="ORF">pEaSNUABM35_00245</name>
</gene>
<feature type="compositionally biased region" description="Basic and acidic residues" evidence="1">
    <location>
        <begin position="135"/>
        <end position="146"/>
    </location>
</feature>
<evidence type="ECO:0000313" key="3">
    <source>
        <dbReference type="Proteomes" id="UP000827806"/>
    </source>
</evidence>